<keyword evidence="4 5" id="KW-0067">ATP-binding</keyword>
<evidence type="ECO:0000256" key="3">
    <source>
        <dbReference type="ARBA" id="ARBA00022777"/>
    </source>
</evidence>
<protein>
    <submittedName>
        <fullName evidence="8">Protein kinase</fullName>
        <ecNumber evidence="8">2.7.11.1</ecNumber>
    </submittedName>
</protein>
<evidence type="ECO:0000256" key="6">
    <source>
        <dbReference type="SAM" id="MobiDB-lite"/>
    </source>
</evidence>
<feature type="region of interest" description="Disordered" evidence="6">
    <location>
        <begin position="372"/>
        <end position="393"/>
    </location>
</feature>
<dbReference type="InterPro" id="IPR000719">
    <property type="entry name" value="Prot_kinase_dom"/>
</dbReference>
<dbReference type="InterPro" id="IPR017441">
    <property type="entry name" value="Protein_kinase_ATP_BS"/>
</dbReference>
<dbReference type="GO" id="GO:0005524">
    <property type="term" value="F:ATP binding"/>
    <property type="evidence" value="ECO:0007669"/>
    <property type="project" value="UniProtKB-UniRule"/>
</dbReference>
<dbReference type="EC" id="2.7.11.1" evidence="8"/>
<dbReference type="PANTHER" id="PTHR43289">
    <property type="entry name" value="MITOGEN-ACTIVATED PROTEIN KINASE KINASE KINASE 20-RELATED"/>
    <property type="match status" value="1"/>
</dbReference>
<dbReference type="InterPro" id="IPR008271">
    <property type="entry name" value="Ser/Thr_kinase_AS"/>
</dbReference>
<dbReference type="PANTHER" id="PTHR43289:SF6">
    <property type="entry name" value="SERINE_THREONINE-PROTEIN KINASE NEKL-3"/>
    <property type="match status" value="1"/>
</dbReference>
<evidence type="ECO:0000256" key="1">
    <source>
        <dbReference type="ARBA" id="ARBA00022679"/>
    </source>
</evidence>
<dbReference type="InterPro" id="IPR042095">
    <property type="entry name" value="SUMF_sf"/>
</dbReference>
<name>A9FWM6_SORC5</name>
<proteinExistence type="predicted"/>
<evidence type="ECO:0000313" key="8">
    <source>
        <dbReference type="EMBL" id="CAN92394.1"/>
    </source>
</evidence>
<dbReference type="SUPFAM" id="SSF56436">
    <property type="entry name" value="C-type lectin-like"/>
    <property type="match status" value="1"/>
</dbReference>
<dbReference type="SUPFAM" id="SSF56112">
    <property type="entry name" value="Protein kinase-like (PK-like)"/>
    <property type="match status" value="1"/>
</dbReference>
<accession>A9FWM6</accession>
<dbReference type="Pfam" id="PF00069">
    <property type="entry name" value="Pkinase"/>
    <property type="match status" value="1"/>
</dbReference>
<keyword evidence="2 5" id="KW-0547">Nucleotide-binding</keyword>
<dbReference type="Proteomes" id="UP000002139">
    <property type="component" value="Chromosome"/>
</dbReference>
<dbReference type="STRING" id="448385.sce2235"/>
<sequence>MVPSPGHIVELRPDAVIADKLHLLRPLGQGGMGVVWAARHLALDTDVAVKFIRPERAAERPALVARFQREARATARIAHPHVVQVMDYGVVDGAVPYLVMELLRGFSLAELLERGGRLSFATARSLARQVGSALESAHELGIVHRDIKPHNVFITEGGQGYPLFVKVLDFGVAKVAGDAAVPAANPALTETGMVIGSAPYMSPEQLEGSKDVDLRSDLWSLGVILYEALTGAQPFQGSSFVAVGAAVLKGRFRPASEQRPGLPASIDDWFSKALSVDPTCRFQSAREMVDAFLSLEVRTADVDAPGGRHHPAAFATTVAAPVALLGAPHGADELARAPVTSGTLASSGALAGDPVTAAPAPDTAAGHTVLHQRAAERPAARGRGGGSRARERRLRRAAPLAAAACAAGAGVYLFLREPSAGTGGCPAGMVLVEGTEFQMGSDADAETPSDETPRHGVTVSRFCLDVTEVTVKAYSDCKACDRSQKTVESEGLTPSGRAFWSQFCNGPEALDHPINCVDWYQAKAYCAASGKRLPTEAEWELAARGKDARTYPWGHAPPSGERLNACGPECSQMLTERLEKVGKGPWPRMYNDGDAAPATAPVGRSPAGKSPAGALDLAGNVWEWTESHYCPYDRDDCDDSRRVLRGGGWDTVESQYVRSAHRRPSASTARGWSIGFRCAKAP</sequence>
<dbReference type="Gene3D" id="1.10.510.10">
    <property type="entry name" value="Transferase(Phosphotransferase) domain 1"/>
    <property type="match status" value="1"/>
</dbReference>
<dbReference type="eggNOG" id="COG0515">
    <property type="taxonomic scope" value="Bacteria"/>
</dbReference>
<gene>
    <name evidence="8" type="ordered locus">sce2235</name>
</gene>
<dbReference type="EMBL" id="AM746676">
    <property type="protein sequence ID" value="CAN92394.1"/>
    <property type="molecule type" value="Genomic_DNA"/>
</dbReference>
<dbReference type="InterPro" id="IPR005532">
    <property type="entry name" value="SUMF_dom"/>
</dbReference>
<evidence type="ECO:0000256" key="4">
    <source>
        <dbReference type="ARBA" id="ARBA00022840"/>
    </source>
</evidence>
<dbReference type="Pfam" id="PF03781">
    <property type="entry name" value="FGE-sulfatase"/>
    <property type="match status" value="1"/>
</dbReference>
<dbReference type="InterPro" id="IPR016187">
    <property type="entry name" value="CTDL_fold"/>
</dbReference>
<keyword evidence="1 8" id="KW-0808">Transferase</keyword>
<dbReference type="Gene3D" id="3.30.200.20">
    <property type="entry name" value="Phosphorylase Kinase, domain 1"/>
    <property type="match status" value="1"/>
</dbReference>
<dbReference type="Gene3D" id="3.90.1580.10">
    <property type="entry name" value="paralog of FGE (formylglycine-generating enzyme)"/>
    <property type="match status" value="1"/>
</dbReference>
<dbReference type="PROSITE" id="PS00107">
    <property type="entry name" value="PROTEIN_KINASE_ATP"/>
    <property type="match status" value="1"/>
</dbReference>
<evidence type="ECO:0000256" key="5">
    <source>
        <dbReference type="PROSITE-ProRule" id="PRU10141"/>
    </source>
</evidence>
<dbReference type="KEGG" id="scl:sce2235"/>
<evidence type="ECO:0000313" key="9">
    <source>
        <dbReference type="Proteomes" id="UP000002139"/>
    </source>
</evidence>
<dbReference type="CDD" id="cd14014">
    <property type="entry name" value="STKc_PknB_like"/>
    <property type="match status" value="1"/>
</dbReference>
<feature type="binding site" evidence="5">
    <location>
        <position position="50"/>
    </location>
    <ligand>
        <name>ATP</name>
        <dbReference type="ChEBI" id="CHEBI:30616"/>
    </ligand>
</feature>
<dbReference type="BioCyc" id="SCEL448385:SCE_RS48490-MONOMER"/>
<keyword evidence="9" id="KW-1185">Reference proteome</keyword>
<dbReference type="SMART" id="SM00220">
    <property type="entry name" value="S_TKc"/>
    <property type="match status" value="1"/>
</dbReference>
<dbReference type="HOGENOM" id="CLU_022655_0_0_7"/>
<dbReference type="PROSITE" id="PS00108">
    <property type="entry name" value="PROTEIN_KINASE_ST"/>
    <property type="match status" value="1"/>
</dbReference>
<evidence type="ECO:0000256" key="2">
    <source>
        <dbReference type="ARBA" id="ARBA00022741"/>
    </source>
</evidence>
<dbReference type="PROSITE" id="PS50011">
    <property type="entry name" value="PROTEIN_KINASE_DOM"/>
    <property type="match status" value="1"/>
</dbReference>
<dbReference type="InterPro" id="IPR011009">
    <property type="entry name" value="Kinase-like_dom_sf"/>
</dbReference>
<dbReference type="GO" id="GO:0004674">
    <property type="term" value="F:protein serine/threonine kinase activity"/>
    <property type="evidence" value="ECO:0007669"/>
    <property type="project" value="UniProtKB-EC"/>
</dbReference>
<evidence type="ECO:0000259" key="7">
    <source>
        <dbReference type="PROSITE" id="PS50011"/>
    </source>
</evidence>
<keyword evidence="3 8" id="KW-0418">Kinase</keyword>
<feature type="domain" description="Protein kinase" evidence="7">
    <location>
        <begin position="21"/>
        <end position="293"/>
    </location>
</feature>
<organism evidence="8 9">
    <name type="scientific">Sorangium cellulosum (strain So ce56)</name>
    <name type="common">Polyangium cellulosum (strain So ce56)</name>
    <dbReference type="NCBI Taxonomy" id="448385"/>
    <lineage>
        <taxon>Bacteria</taxon>
        <taxon>Pseudomonadati</taxon>
        <taxon>Myxococcota</taxon>
        <taxon>Polyangia</taxon>
        <taxon>Polyangiales</taxon>
        <taxon>Polyangiaceae</taxon>
        <taxon>Sorangium</taxon>
    </lineage>
</organism>
<dbReference type="AlphaFoldDB" id="A9FWM6"/>
<reference evidence="8 9" key="1">
    <citation type="journal article" date="2007" name="Nat. Biotechnol.">
        <title>Complete genome sequence of the myxobacterium Sorangium cellulosum.</title>
        <authorList>
            <person name="Schneiker S."/>
            <person name="Perlova O."/>
            <person name="Kaiser O."/>
            <person name="Gerth K."/>
            <person name="Alici A."/>
            <person name="Altmeyer M.O."/>
            <person name="Bartels D."/>
            <person name="Bekel T."/>
            <person name="Beyer S."/>
            <person name="Bode E."/>
            <person name="Bode H.B."/>
            <person name="Bolten C.J."/>
            <person name="Choudhuri J.V."/>
            <person name="Doss S."/>
            <person name="Elnakady Y.A."/>
            <person name="Frank B."/>
            <person name="Gaigalat L."/>
            <person name="Goesmann A."/>
            <person name="Groeger C."/>
            <person name="Gross F."/>
            <person name="Jelsbak L."/>
            <person name="Jelsbak L."/>
            <person name="Kalinowski J."/>
            <person name="Kegler C."/>
            <person name="Knauber T."/>
            <person name="Konietzny S."/>
            <person name="Kopp M."/>
            <person name="Krause L."/>
            <person name="Krug D."/>
            <person name="Linke B."/>
            <person name="Mahmud T."/>
            <person name="Martinez-Arias R."/>
            <person name="McHardy A.C."/>
            <person name="Merai M."/>
            <person name="Meyer F."/>
            <person name="Mormann S."/>
            <person name="Munoz-Dorado J."/>
            <person name="Perez J."/>
            <person name="Pradella S."/>
            <person name="Rachid S."/>
            <person name="Raddatz G."/>
            <person name="Rosenau F."/>
            <person name="Rueckert C."/>
            <person name="Sasse F."/>
            <person name="Scharfe M."/>
            <person name="Schuster S.C."/>
            <person name="Suen G."/>
            <person name="Treuner-Lange A."/>
            <person name="Velicer G.J."/>
            <person name="Vorholter F.-J."/>
            <person name="Weissman K.J."/>
            <person name="Welch R.D."/>
            <person name="Wenzel S.C."/>
            <person name="Whitworth D.E."/>
            <person name="Wilhelm S."/>
            <person name="Wittmann C."/>
            <person name="Bloecker H."/>
            <person name="Puehler A."/>
            <person name="Mueller R."/>
        </authorList>
    </citation>
    <scope>NUCLEOTIDE SEQUENCE [LARGE SCALE GENOMIC DNA]</scope>
    <source>
        <strain evidence="9">So ce56</strain>
    </source>
</reference>